<reference evidence="9" key="1">
    <citation type="journal article" date="2023" name="Insect Mol. Biol.">
        <title>Genome sequencing provides insights into the evolution of gene families encoding plant cell wall-degrading enzymes in longhorned beetles.</title>
        <authorList>
            <person name="Shin N.R."/>
            <person name="Okamura Y."/>
            <person name="Kirsch R."/>
            <person name="Pauchet Y."/>
        </authorList>
    </citation>
    <scope>NUCLEOTIDE SEQUENCE</scope>
    <source>
        <strain evidence="9">RBIC_L_NR</strain>
    </source>
</reference>
<dbReference type="PROSITE" id="PS50052">
    <property type="entry name" value="GUANYLATE_KINASE_2"/>
    <property type="match status" value="1"/>
</dbReference>
<dbReference type="AlphaFoldDB" id="A0AAV8XC64"/>
<evidence type="ECO:0000256" key="6">
    <source>
        <dbReference type="ARBA" id="ARBA00022840"/>
    </source>
</evidence>
<keyword evidence="7" id="KW-1133">Transmembrane helix</keyword>
<dbReference type="GO" id="GO:0005829">
    <property type="term" value="C:cytosol"/>
    <property type="evidence" value="ECO:0007669"/>
    <property type="project" value="TreeGrafter"/>
</dbReference>
<evidence type="ECO:0000256" key="7">
    <source>
        <dbReference type="SAM" id="Phobius"/>
    </source>
</evidence>
<organism evidence="9 10">
    <name type="scientific">Rhamnusium bicolor</name>
    <dbReference type="NCBI Taxonomy" id="1586634"/>
    <lineage>
        <taxon>Eukaryota</taxon>
        <taxon>Metazoa</taxon>
        <taxon>Ecdysozoa</taxon>
        <taxon>Arthropoda</taxon>
        <taxon>Hexapoda</taxon>
        <taxon>Insecta</taxon>
        <taxon>Pterygota</taxon>
        <taxon>Neoptera</taxon>
        <taxon>Endopterygota</taxon>
        <taxon>Coleoptera</taxon>
        <taxon>Polyphaga</taxon>
        <taxon>Cucujiformia</taxon>
        <taxon>Chrysomeloidea</taxon>
        <taxon>Cerambycidae</taxon>
        <taxon>Lepturinae</taxon>
        <taxon>Rhagiini</taxon>
        <taxon>Rhamnusium</taxon>
    </lineage>
</organism>
<dbReference type="CDD" id="cd00071">
    <property type="entry name" value="GMPK"/>
    <property type="match status" value="1"/>
</dbReference>
<dbReference type="Proteomes" id="UP001162156">
    <property type="component" value="Unassembled WGS sequence"/>
</dbReference>
<keyword evidence="6" id="KW-0067">ATP-binding</keyword>
<comment type="similarity">
    <text evidence="1">Belongs to the guanylate kinase family.</text>
</comment>
<evidence type="ECO:0000256" key="1">
    <source>
        <dbReference type="ARBA" id="ARBA00005790"/>
    </source>
</evidence>
<dbReference type="PANTHER" id="PTHR23117:SF13">
    <property type="entry name" value="GUANYLATE KINASE"/>
    <property type="match status" value="1"/>
</dbReference>
<evidence type="ECO:0000256" key="4">
    <source>
        <dbReference type="ARBA" id="ARBA00022741"/>
    </source>
</evidence>
<feature type="domain" description="Guanylate kinase-like" evidence="8">
    <location>
        <begin position="56"/>
        <end position="238"/>
    </location>
</feature>
<name>A0AAV8XC64_9CUCU</name>
<keyword evidence="7" id="KW-0812">Transmembrane</keyword>
<sequence>MYVYLPGFVSVNKRLLPLIVFIFDIKIYCYFKCINYVHIILNILKKFSGMNPLKNPRPIVFCGPSGSGKSTLVAKLMKDFPDNFGFSVSHTTRKPRSGEKDGEHYHFTNKENMQADINAGKFIESATFSGNLYGTSKASVDAVTKLGKICVLDIDVQGVKQIKKTDFDPWFIFIEPPSLEELETRLKARNTENEESLAHRLKVAEEELNYGNTPGNFHLIITNDNLEHAYAKLKNFIVEYLHSM</sequence>
<dbReference type="EC" id="2.7.4.8" evidence="2"/>
<keyword evidence="4" id="KW-0547">Nucleotide-binding</keyword>
<dbReference type="GO" id="GO:0004385">
    <property type="term" value="F:GMP kinase activity"/>
    <property type="evidence" value="ECO:0007669"/>
    <property type="project" value="UniProtKB-EC"/>
</dbReference>
<dbReference type="InterPro" id="IPR027417">
    <property type="entry name" value="P-loop_NTPase"/>
</dbReference>
<dbReference type="InterPro" id="IPR017665">
    <property type="entry name" value="Guanylate_kinase"/>
</dbReference>
<dbReference type="InterPro" id="IPR008145">
    <property type="entry name" value="GK/Ca_channel_bsu"/>
</dbReference>
<dbReference type="PANTHER" id="PTHR23117">
    <property type="entry name" value="GUANYLATE KINASE-RELATED"/>
    <property type="match status" value="1"/>
</dbReference>
<dbReference type="Pfam" id="PF00625">
    <property type="entry name" value="Guanylate_kin"/>
    <property type="match status" value="1"/>
</dbReference>
<proteinExistence type="inferred from homology"/>
<evidence type="ECO:0000259" key="8">
    <source>
        <dbReference type="PROSITE" id="PS50052"/>
    </source>
</evidence>
<evidence type="ECO:0000256" key="2">
    <source>
        <dbReference type="ARBA" id="ARBA00012961"/>
    </source>
</evidence>
<dbReference type="SUPFAM" id="SSF52540">
    <property type="entry name" value="P-loop containing nucleoside triphosphate hydrolases"/>
    <property type="match status" value="1"/>
</dbReference>
<dbReference type="GO" id="GO:0005524">
    <property type="term" value="F:ATP binding"/>
    <property type="evidence" value="ECO:0007669"/>
    <property type="project" value="UniProtKB-KW"/>
</dbReference>
<dbReference type="InterPro" id="IPR008144">
    <property type="entry name" value="Guanylate_kin-like_dom"/>
</dbReference>
<dbReference type="EMBL" id="JANEYF010003410">
    <property type="protein sequence ID" value="KAJ8936501.1"/>
    <property type="molecule type" value="Genomic_DNA"/>
</dbReference>
<feature type="transmembrane region" description="Helical" evidence="7">
    <location>
        <begin position="15"/>
        <end position="44"/>
    </location>
</feature>
<protein>
    <recommendedName>
        <fullName evidence="2">guanylate kinase</fullName>
        <ecNumber evidence="2">2.7.4.8</ecNumber>
    </recommendedName>
</protein>
<keyword evidence="3" id="KW-0808">Transferase</keyword>
<dbReference type="SMART" id="SM00072">
    <property type="entry name" value="GuKc"/>
    <property type="match status" value="1"/>
</dbReference>
<evidence type="ECO:0000256" key="5">
    <source>
        <dbReference type="ARBA" id="ARBA00022777"/>
    </source>
</evidence>
<evidence type="ECO:0000256" key="3">
    <source>
        <dbReference type="ARBA" id="ARBA00022679"/>
    </source>
</evidence>
<accession>A0AAV8XC64</accession>
<dbReference type="Gene3D" id="3.40.50.300">
    <property type="entry name" value="P-loop containing nucleotide triphosphate hydrolases"/>
    <property type="match status" value="1"/>
</dbReference>
<dbReference type="PROSITE" id="PS00856">
    <property type="entry name" value="GUANYLATE_KINASE_1"/>
    <property type="match status" value="1"/>
</dbReference>
<comment type="caution">
    <text evidence="9">The sequence shown here is derived from an EMBL/GenBank/DDBJ whole genome shotgun (WGS) entry which is preliminary data.</text>
</comment>
<gene>
    <name evidence="9" type="ORF">NQ314_012365</name>
</gene>
<keyword evidence="5" id="KW-0418">Kinase</keyword>
<evidence type="ECO:0000313" key="9">
    <source>
        <dbReference type="EMBL" id="KAJ8936501.1"/>
    </source>
</evidence>
<keyword evidence="10" id="KW-1185">Reference proteome</keyword>
<dbReference type="InterPro" id="IPR020590">
    <property type="entry name" value="Guanylate_kinase_CS"/>
</dbReference>
<dbReference type="NCBIfam" id="TIGR03263">
    <property type="entry name" value="guanyl_kin"/>
    <property type="match status" value="1"/>
</dbReference>
<evidence type="ECO:0000313" key="10">
    <source>
        <dbReference type="Proteomes" id="UP001162156"/>
    </source>
</evidence>
<keyword evidence="7" id="KW-0472">Membrane</keyword>
<dbReference type="FunFam" id="3.40.50.300:FF:000776">
    <property type="entry name" value="Guanylate kinase 2"/>
    <property type="match status" value="1"/>
</dbReference>